<keyword evidence="3" id="KW-0732">Signal</keyword>
<gene>
    <name evidence="5" type="ORF">ALE3EI_1260</name>
</gene>
<evidence type="ECO:0000313" key="5">
    <source>
        <dbReference type="EMBL" id="QNJ97825.1"/>
    </source>
</evidence>
<dbReference type="RefSeq" id="WP_186992056.1">
    <property type="nucleotide sequence ID" value="NZ_CP052909.1"/>
</dbReference>
<feature type="domain" description="Metallo-beta-lactamase" evidence="4">
    <location>
        <begin position="47"/>
        <end position="225"/>
    </location>
</feature>
<dbReference type="CDD" id="cd16282">
    <property type="entry name" value="metallo-hydrolase-like_MBL-fold"/>
    <property type="match status" value="1"/>
</dbReference>
<dbReference type="SUPFAM" id="SSF56281">
    <property type="entry name" value="Metallo-hydrolase/oxidoreductase"/>
    <property type="match status" value="1"/>
</dbReference>
<comment type="similarity">
    <text evidence="1">Belongs to the metallo-beta-lactamase superfamily. Class-B beta-lactamase family.</text>
</comment>
<accession>A0A7G8PU09</accession>
<dbReference type="GO" id="GO:0016787">
    <property type="term" value="F:hydrolase activity"/>
    <property type="evidence" value="ECO:0007669"/>
    <property type="project" value="UniProtKB-KW"/>
</dbReference>
<evidence type="ECO:0000256" key="1">
    <source>
        <dbReference type="ARBA" id="ARBA00005250"/>
    </source>
</evidence>
<dbReference type="InterPro" id="IPR050855">
    <property type="entry name" value="NDM-1-like"/>
</dbReference>
<dbReference type="GO" id="GO:0017001">
    <property type="term" value="P:antibiotic catabolic process"/>
    <property type="evidence" value="ECO:0007669"/>
    <property type="project" value="UniProtKB-ARBA"/>
</dbReference>
<dbReference type="KEGG" id="alti:ALE3EI_1260"/>
<evidence type="ECO:0000259" key="4">
    <source>
        <dbReference type="SMART" id="SM00849"/>
    </source>
</evidence>
<evidence type="ECO:0000313" key="6">
    <source>
        <dbReference type="Proteomes" id="UP000515514"/>
    </source>
</evidence>
<evidence type="ECO:0000256" key="3">
    <source>
        <dbReference type="SAM" id="SignalP"/>
    </source>
</evidence>
<evidence type="ECO:0000256" key="2">
    <source>
        <dbReference type="SAM" id="MobiDB-lite"/>
    </source>
</evidence>
<proteinExistence type="inferred from homology"/>
<feature type="compositionally biased region" description="Basic and acidic residues" evidence="2">
    <location>
        <begin position="345"/>
        <end position="362"/>
    </location>
</feature>
<reference evidence="5 6" key="1">
    <citation type="submission" date="2020-04" db="EMBL/GenBank/DDBJ databases">
        <title>Genome sequence of Altibacter aquimarinus strain ALE3EI.</title>
        <authorList>
            <person name="Oh H.-M."/>
            <person name="Jang D."/>
        </authorList>
    </citation>
    <scope>NUCLEOTIDE SEQUENCE [LARGE SCALE GENOMIC DNA]</scope>
    <source>
        <strain evidence="5 6">ALE3EI</strain>
    </source>
</reference>
<dbReference type="SMART" id="SM00849">
    <property type="entry name" value="Lactamase_B"/>
    <property type="match status" value="1"/>
</dbReference>
<organism evidence="5 6">
    <name type="scientific">Constantimarinum furrinae</name>
    <dbReference type="NCBI Taxonomy" id="2562285"/>
    <lineage>
        <taxon>Bacteria</taxon>
        <taxon>Pseudomonadati</taxon>
        <taxon>Bacteroidota</taxon>
        <taxon>Flavobacteriia</taxon>
        <taxon>Flavobacteriales</taxon>
        <taxon>Flavobacteriaceae</taxon>
        <taxon>Altibacter/Constantimarinum group</taxon>
        <taxon>Constantimarinum</taxon>
    </lineage>
</organism>
<sequence length="362" mass="40404">MMKLKIALSIALMVAGFSMVAQDDGDGKFNARVIKVNNNVYMLQGRGGNIGISIGVDGIFMIDNQFDEAVEENLKRIQSLKNVPVKFLVNTHHHGDHTGGNSKMAKTGTTIISHENARSRLVNIIKNSEEQTDGEQLPVITINEDMTFYYNGEEIEVFHVKNAHTDGDVMIYFSRSNVLHTGDVFFSKRYPYIDVKNGGSVDGYITALGTAIKKINASTKVIPGHGDIAAVSDLQYSQQMLSDIQEAVFKQYGMGKTLEEVLAMTNITAKYDAQGFGDHFITNQEILRIMYENADAELGEEMKQRERDLQDIEDIKKKHEDTKAKKDQALKNQELKLKNSPSNEEMQKIKDKMKEDGDGGGL</sequence>
<name>A0A7G8PU09_9FLAO</name>
<protein>
    <submittedName>
        <fullName evidence="5">Zn-dependent hydrolase</fullName>
    </submittedName>
</protein>
<keyword evidence="5" id="KW-0378">Hydrolase</keyword>
<dbReference type="Pfam" id="PF00753">
    <property type="entry name" value="Lactamase_B"/>
    <property type="match status" value="1"/>
</dbReference>
<dbReference type="InterPro" id="IPR001279">
    <property type="entry name" value="Metallo-B-lactamas"/>
</dbReference>
<feature type="compositionally biased region" description="Basic and acidic residues" evidence="2">
    <location>
        <begin position="315"/>
        <end position="337"/>
    </location>
</feature>
<dbReference type="Gene3D" id="3.60.15.10">
    <property type="entry name" value="Ribonuclease Z/Hydroxyacylglutathione hydrolase-like"/>
    <property type="match status" value="1"/>
</dbReference>
<feature type="signal peptide" evidence="3">
    <location>
        <begin position="1"/>
        <end position="23"/>
    </location>
</feature>
<feature type="region of interest" description="Disordered" evidence="2">
    <location>
        <begin position="315"/>
        <end position="362"/>
    </location>
</feature>
<keyword evidence="6" id="KW-1185">Reference proteome</keyword>
<feature type="chain" id="PRO_5028942553" evidence="3">
    <location>
        <begin position="24"/>
        <end position="362"/>
    </location>
</feature>
<dbReference type="PANTHER" id="PTHR42951">
    <property type="entry name" value="METALLO-BETA-LACTAMASE DOMAIN-CONTAINING"/>
    <property type="match status" value="1"/>
</dbReference>
<dbReference type="EMBL" id="CP052909">
    <property type="protein sequence ID" value="QNJ97825.1"/>
    <property type="molecule type" value="Genomic_DNA"/>
</dbReference>
<dbReference type="AlphaFoldDB" id="A0A7G8PU09"/>
<dbReference type="Proteomes" id="UP000515514">
    <property type="component" value="Chromosome"/>
</dbReference>
<dbReference type="PANTHER" id="PTHR42951:SF4">
    <property type="entry name" value="ACYL-COENZYME A THIOESTERASE MBLAC2"/>
    <property type="match status" value="1"/>
</dbReference>
<dbReference type="InterPro" id="IPR036866">
    <property type="entry name" value="RibonucZ/Hydroxyglut_hydro"/>
</dbReference>